<evidence type="ECO:0000256" key="1">
    <source>
        <dbReference type="ARBA" id="ARBA00022734"/>
    </source>
</evidence>
<proteinExistence type="inferred from homology"/>
<dbReference type="SMART" id="SM00706">
    <property type="entry name" value="TECPR"/>
    <property type="match status" value="6"/>
</dbReference>
<dbReference type="RefSeq" id="XP_022093394.1">
    <property type="nucleotide sequence ID" value="XM_022237702.1"/>
</dbReference>
<dbReference type="Proteomes" id="UP000694845">
    <property type="component" value="Unplaced"/>
</dbReference>
<dbReference type="Pfam" id="PF19193">
    <property type="entry name" value="Tectonin"/>
    <property type="match status" value="1"/>
</dbReference>
<reference evidence="5" key="1">
    <citation type="submission" date="2025-08" db="UniProtKB">
        <authorList>
            <consortium name="RefSeq"/>
        </authorList>
    </citation>
    <scope>IDENTIFICATION</scope>
</reference>
<organism evidence="4 5">
    <name type="scientific">Acanthaster planci</name>
    <name type="common">Crown-of-thorns starfish</name>
    <dbReference type="NCBI Taxonomy" id="133434"/>
    <lineage>
        <taxon>Eukaryota</taxon>
        <taxon>Metazoa</taxon>
        <taxon>Echinodermata</taxon>
        <taxon>Eleutherozoa</taxon>
        <taxon>Asterozoa</taxon>
        <taxon>Asteroidea</taxon>
        <taxon>Valvatacea</taxon>
        <taxon>Valvatida</taxon>
        <taxon>Acanthasteridae</taxon>
        <taxon>Acanthaster</taxon>
    </lineage>
</organism>
<sequence length="283" mass="31133">MVFKYLWLLWALCIMGEELGPQSCENGCRLATTSWTRINGGLKHVSVGNSGVWGVNHKNQIYYKGNSYGEEESATCEVWVGVSGALKQLDVGKNVVWGVNVHDYIYYRRGISATKPKGTDWARIPGALKHVSVSQRGHVWGVNKQDYIYHRIGASNCNPAGDSWLKLNGRLKQISVGSGGVWGVNSADSIYYRVGTYGDPPSDPNGSGWKHIAGKLKYISSADTIYGVNSNNNIYYRVGVSEGTPWGTSWKKISGGLKQIESLSCVVWGVNRSDNIYKKKTDG</sequence>
<dbReference type="InterPro" id="IPR051513">
    <property type="entry name" value="Tectonin_beta-prop"/>
</dbReference>
<keyword evidence="3" id="KW-0732">Signal</keyword>
<keyword evidence="1" id="KW-0430">Lectin</keyword>
<dbReference type="PANTHER" id="PTHR23250:SF3">
    <property type="entry name" value="FISH-EGG LECTIN-LIKE ISOFORM X1-RELATED"/>
    <property type="match status" value="1"/>
</dbReference>
<feature type="chain" id="PRO_5034918020" evidence="3">
    <location>
        <begin position="17"/>
        <end position="283"/>
    </location>
</feature>
<keyword evidence="4" id="KW-1185">Reference proteome</keyword>
<protein>
    <submittedName>
        <fullName evidence="5">Lectin L6-like</fullName>
    </submittedName>
</protein>
<dbReference type="PANTHER" id="PTHR23250">
    <property type="entry name" value="DYSFERLIN-RELATED"/>
    <property type="match status" value="1"/>
</dbReference>
<evidence type="ECO:0000256" key="3">
    <source>
        <dbReference type="SAM" id="SignalP"/>
    </source>
</evidence>
<evidence type="ECO:0000256" key="2">
    <source>
        <dbReference type="ARBA" id="ARBA00038331"/>
    </source>
</evidence>
<dbReference type="KEGG" id="aplc:110980754"/>
<dbReference type="InterPro" id="IPR006624">
    <property type="entry name" value="Beta-propeller_rpt_TECPR"/>
</dbReference>
<comment type="similarity">
    <text evidence="2">Belongs to the tectonin family.</text>
</comment>
<gene>
    <name evidence="5" type="primary">LOC110980754</name>
</gene>
<dbReference type="GO" id="GO:0030246">
    <property type="term" value="F:carbohydrate binding"/>
    <property type="evidence" value="ECO:0007669"/>
    <property type="project" value="UniProtKB-KW"/>
</dbReference>
<feature type="signal peptide" evidence="3">
    <location>
        <begin position="1"/>
        <end position="16"/>
    </location>
</feature>
<evidence type="ECO:0000313" key="5">
    <source>
        <dbReference type="RefSeq" id="XP_022093394.1"/>
    </source>
</evidence>
<dbReference type="OrthoDB" id="166585at2759"/>
<dbReference type="AlphaFoldDB" id="A0A8B7YJG6"/>
<accession>A0A8B7YJG6</accession>
<dbReference type="OMA" id="CTEIPNP"/>
<name>A0A8B7YJG6_ACAPL</name>
<dbReference type="GeneID" id="110980754"/>
<evidence type="ECO:0000313" key="4">
    <source>
        <dbReference type="Proteomes" id="UP000694845"/>
    </source>
</evidence>